<sequence>MSSRFLRRALTASLALLLPLSAHAAFGDGLKTLAGGLGTTLGTLGGGLQLTFQHLSQKYLEPTDGTSSFEEDFVYQGVTREVLYIMPNVQTAPLAPAVVLLHYHYGTPEVMANLVEAGRLAAEHGAWVIIPKADGEWQEDPSKTSGTDDVGFLSALIAHAIAVRPLDAKRIYMAGMSNGGFMAERFACERSDLVAGTAIVAATLRKSENAVCAPLRVVPMTIMLGSRDSRINLEANLNLGLLTGQGTFDRFVALNGCNPAQTISSQLPDIANDGTVTTLEEAGGCASGGAVRYYAIENGGHTWPQGNYTGVSLLGKVAQDFNATDAIWDFFEPLHLP</sequence>
<dbReference type="InterPro" id="IPR050955">
    <property type="entry name" value="Plant_Biomass_Hydrol_Est"/>
</dbReference>
<feature type="signal peptide" evidence="2">
    <location>
        <begin position="1"/>
        <end position="24"/>
    </location>
</feature>
<feature type="chain" id="PRO_5027015933" description="Prolyl oligopeptidase family serine peptidase" evidence="2">
    <location>
        <begin position="25"/>
        <end position="337"/>
    </location>
</feature>
<name>A0A6M2BSL2_9GAMM</name>
<dbReference type="AlphaFoldDB" id="A0A6M2BSL2"/>
<dbReference type="PANTHER" id="PTHR43037:SF1">
    <property type="entry name" value="BLL1128 PROTEIN"/>
    <property type="match status" value="1"/>
</dbReference>
<dbReference type="Gene3D" id="3.40.50.1820">
    <property type="entry name" value="alpha/beta hydrolase"/>
    <property type="match status" value="1"/>
</dbReference>
<evidence type="ECO:0000313" key="3">
    <source>
        <dbReference type="EMBL" id="NGY05344.1"/>
    </source>
</evidence>
<dbReference type="PANTHER" id="PTHR43037">
    <property type="entry name" value="UNNAMED PRODUCT-RELATED"/>
    <property type="match status" value="1"/>
</dbReference>
<dbReference type="InterPro" id="IPR029058">
    <property type="entry name" value="AB_hydrolase_fold"/>
</dbReference>
<reference evidence="3 4" key="1">
    <citation type="journal article" date="2014" name="Int. J. Syst. Evol. Microbiol.">
        <title>Solimonas terrae sp. nov., isolated from soil.</title>
        <authorList>
            <person name="Kim S.J."/>
            <person name="Moon J.Y."/>
            <person name="Weon H.Y."/>
            <person name="Ahn J.H."/>
            <person name="Chen W.M."/>
            <person name="Kwon S.W."/>
        </authorList>
    </citation>
    <scope>NUCLEOTIDE SEQUENCE [LARGE SCALE GENOMIC DNA]</scope>
    <source>
        <strain evidence="3 4">KIS83-12</strain>
    </source>
</reference>
<keyword evidence="1 2" id="KW-0732">Signal</keyword>
<dbReference type="RefSeq" id="WP_166256642.1">
    <property type="nucleotide sequence ID" value="NZ_JAAMOW010000005.1"/>
</dbReference>
<evidence type="ECO:0008006" key="5">
    <source>
        <dbReference type="Google" id="ProtNLM"/>
    </source>
</evidence>
<keyword evidence="4" id="KW-1185">Reference proteome</keyword>
<dbReference type="EMBL" id="JAAMOW010000005">
    <property type="protein sequence ID" value="NGY05344.1"/>
    <property type="molecule type" value="Genomic_DNA"/>
</dbReference>
<protein>
    <recommendedName>
        <fullName evidence="5">Prolyl oligopeptidase family serine peptidase</fullName>
    </recommendedName>
</protein>
<gene>
    <name evidence="3" type="ORF">G7Y85_11225</name>
</gene>
<evidence type="ECO:0000313" key="4">
    <source>
        <dbReference type="Proteomes" id="UP000472676"/>
    </source>
</evidence>
<evidence type="ECO:0000256" key="1">
    <source>
        <dbReference type="ARBA" id="ARBA00022729"/>
    </source>
</evidence>
<accession>A0A6M2BSL2</accession>
<dbReference type="Proteomes" id="UP000472676">
    <property type="component" value="Unassembled WGS sequence"/>
</dbReference>
<comment type="caution">
    <text evidence="3">The sequence shown here is derived from an EMBL/GenBank/DDBJ whole genome shotgun (WGS) entry which is preliminary data.</text>
</comment>
<organism evidence="3 4">
    <name type="scientific">Solimonas terrae</name>
    <dbReference type="NCBI Taxonomy" id="1396819"/>
    <lineage>
        <taxon>Bacteria</taxon>
        <taxon>Pseudomonadati</taxon>
        <taxon>Pseudomonadota</taxon>
        <taxon>Gammaproteobacteria</taxon>
        <taxon>Nevskiales</taxon>
        <taxon>Nevskiaceae</taxon>
        <taxon>Solimonas</taxon>
    </lineage>
</organism>
<evidence type="ECO:0000256" key="2">
    <source>
        <dbReference type="SAM" id="SignalP"/>
    </source>
</evidence>
<dbReference type="SUPFAM" id="SSF53474">
    <property type="entry name" value="alpha/beta-Hydrolases"/>
    <property type="match status" value="1"/>
</dbReference>
<proteinExistence type="predicted"/>